<dbReference type="SMART" id="SM00880">
    <property type="entry name" value="CHAD"/>
    <property type="match status" value="1"/>
</dbReference>
<dbReference type="SUPFAM" id="SSF55154">
    <property type="entry name" value="CYTH-like phosphatases"/>
    <property type="match status" value="1"/>
</dbReference>
<evidence type="ECO:0000313" key="3">
    <source>
        <dbReference type="EMBL" id="MBZ1349630.1"/>
    </source>
</evidence>
<dbReference type="Gene3D" id="1.40.20.10">
    <property type="entry name" value="CHAD domain"/>
    <property type="match status" value="1"/>
</dbReference>
<dbReference type="CDD" id="cd07756">
    <property type="entry name" value="CYTH-like_Pase_CHAD"/>
    <property type="match status" value="1"/>
</dbReference>
<reference evidence="3" key="1">
    <citation type="submission" date="2021-07" db="EMBL/GenBank/DDBJ databases">
        <title>New genus and species of the family Alcaligenaceae.</title>
        <authorList>
            <person name="Hahn M.W."/>
        </authorList>
    </citation>
    <scope>NUCLEOTIDE SEQUENCE</scope>
    <source>
        <strain evidence="3">LF4-65</strain>
    </source>
</reference>
<name>A0A953N6R7_9BURK</name>
<dbReference type="Pfam" id="PF05235">
    <property type="entry name" value="CHAD"/>
    <property type="match status" value="1"/>
</dbReference>
<sequence length="522" mass="58805">MLEQELKLHVPVTARLGVERELARGALTRTRLRALYFDTPTRTLARAKISLRLRLEGRRWVQTLKMPGSDSLSRIELNQARPGPVLDLSVYAGLPAGVVLTSLTEPLEVRYETNVLRLSRILRDKTGRVEVAYDRGVIRAGALELPISEIEFELLSGPLETIFTLGKRWQQKFALLLDARSKAERGDRLAQLNKTLTALDALNAQDSETKRIEAVAAFWAPQPVTPIVLDAQSNAAQALRDVSAECLDQIIRNSAFIAGVDTGDLYLDKRSEHVHQLRVGIRRLRSAWSFFNGLTDLPSLEVRTEIKMHFAQLGGARDDDVLRELILPILRKAGQPPLVLEQAVQDNHAATTVRSVRYQSWLLEMLARVVLPSVPAASATVQTDEEVLAKPVEQSLEQTLSKKLKKWDRKVVAEGSQLPTLDMEARHELRKRGKKLRYALQFCESILPQRRLAPYKKALARVQNILGEMNDLIVARERFVGLRDTQPSAWFACGWITSRLDTLTLEATEAFKALANTHRPWR</sequence>
<evidence type="ECO:0000313" key="4">
    <source>
        <dbReference type="Proteomes" id="UP000739565"/>
    </source>
</evidence>
<dbReference type="PROSITE" id="PS51708">
    <property type="entry name" value="CHAD"/>
    <property type="match status" value="1"/>
</dbReference>
<dbReference type="PANTHER" id="PTHR39569:SF1">
    <property type="entry name" value="INORGANIC TRIPHOSPHATASE"/>
    <property type="match status" value="1"/>
</dbReference>
<dbReference type="InterPro" id="IPR033469">
    <property type="entry name" value="CYTH-like_dom_sf"/>
</dbReference>
<dbReference type="InterPro" id="IPR039013">
    <property type="entry name" value="YgiF"/>
</dbReference>
<dbReference type="GO" id="GO:0050355">
    <property type="term" value="F:inorganic triphosphate phosphatase activity"/>
    <property type="evidence" value="ECO:0007669"/>
    <property type="project" value="InterPro"/>
</dbReference>
<evidence type="ECO:0000259" key="1">
    <source>
        <dbReference type="PROSITE" id="PS51707"/>
    </source>
</evidence>
<dbReference type="GO" id="GO:0046872">
    <property type="term" value="F:metal ion binding"/>
    <property type="evidence" value="ECO:0007669"/>
    <property type="project" value="TreeGrafter"/>
</dbReference>
<dbReference type="EMBL" id="JAHXRI010000005">
    <property type="protein sequence ID" value="MBZ1349630.1"/>
    <property type="molecule type" value="Genomic_DNA"/>
</dbReference>
<dbReference type="InterPro" id="IPR007899">
    <property type="entry name" value="CHAD_dom"/>
</dbReference>
<evidence type="ECO:0000259" key="2">
    <source>
        <dbReference type="PROSITE" id="PS51708"/>
    </source>
</evidence>
<dbReference type="AlphaFoldDB" id="A0A953N6R7"/>
<proteinExistence type="predicted"/>
<feature type="domain" description="CHAD" evidence="2">
    <location>
        <begin position="232"/>
        <end position="522"/>
    </location>
</feature>
<accession>A0A953N6R7</accession>
<dbReference type="Proteomes" id="UP000739565">
    <property type="component" value="Unassembled WGS sequence"/>
</dbReference>
<dbReference type="RefSeq" id="WP_259660050.1">
    <property type="nucleotide sequence ID" value="NZ_JAHXRI010000005.1"/>
</dbReference>
<feature type="domain" description="CYTH" evidence="1">
    <location>
        <begin position="1"/>
        <end position="193"/>
    </location>
</feature>
<dbReference type="InterPro" id="IPR038186">
    <property type="entry name" value="CHAD_dom_sf"/>
</dbReference>
<gene>
    <name evidence="3" type="ORF">KZZ10_03140</name>
</gene>
<organism evidence="3 4">
    <name type="scientific">Zwartia hollandica</name>
    <dbReference type="NCBI Taxonomy" id="324606"/>
    <lineage>
        <taxon>Bacteria</taxon>
        <taxon>Pseudomonadati</taxon>
        <taxon>Pseudomonadota</taxon>
        <taxon>Betaproteobacteria</taxon>
        <taxon>Burkholderiales</taxon>
        <taxon>Alcaligenaceae</taxon>
        <taxon>Zwartia</taxon>
    </lineage>
</organism>
<comment type="caution">
    <text evidence="3">The sequence shown here is derived from an EMBL/GenBank/DDBJ whole genome shotgun (WGS) entry which is preliminary data.</text>
</comment>
<protein>
    <submittedName>
        <fullName evidence="3">CYTH and CHAD domain-containing protein</fullName>
    </submittedName>
</protein>
<dbReference type="SMART" id="SM01118">
    <property type="entry name" value="CYTH"/>
    <property type="match status" value="1"/>
</dbReference>
<dbReference type="InterPro" id="IPR023577">
    <property type="entry name" value="CYTH_domain"/>
</dbReference>
<dbReference type="Pfam" id="PF01928">
    <property type="entry name" value="CYTH"/>
    <property type="match status" value="1"/>
</dbReference>
<dbReference type="PANTHER" id="PTHR39569">
    <property type="entry name" value="INORGANIC TRIPHOSPHATASE"/>
    <property type="match status" value="1"/>
</dbReference>
<dbReference type="Gene3D" id="2.40.320.10">
    <property type="entry name" value="Hypothetical Protein Pfu-838710-001"/>
    <property type="match status" value="1"/>
</dbReference>
<dbReference type="PROSITE" id="PS51707">
    <property type="entry name" value="CYTH"/>
    <property type="match status" value="1"/>
</dbReference>
<keyword evidence="4" id="KW-1185">Reference proteome</keyword>